<proteinExistence type="predicted"/>
<evidence type="ECO:0000313" key="2">
    <source>
        <dbReference type="Proteomes" id="UP001595536"/>
    </source>
</evidence>
<dbReference type="CDD" id="cd00248">
    <property type="entry name" value="Mth938-like"/>
    <property type="match status" value="1"/>
</dbReference>
<dbReference type="EMBL" id="JBHRUV010000046">
    <property type="protein sequence ID" value="MFC3266574.1"/>
    <property type="molecule type" value="Genomic_DNA"/>
</dbReference>
<reference evidence="2" key="1">
    <citation type="journal article" date="2019" name="Int. J. Syst. Evol. Microbiol.">
        <title>The Global Catalogue of Microorganisms (GCM) 10K type strain sequencing project: providing services to taxonomists for standard genome sequencing and annotation.</title>
        <authorList>
            <consortium name="The Broad Institute Genomics Platform"/>
            <consortium name="The Broad Institute Genome Sequencing Center for Infectious Disease"/>
            <person name="Wu L."/>
            <person name="Ma J."/>
        </authorList>
    </citation>
    <scope>NUCLEOTIDE SEQUENCE [LARGE SCALE GENOMIC DNA]</scope>
    <source>
        <strain evidence="2">CCM 7941</strain>
    </source>
</reference>
<dbReference type="SUPFAM" id="SSF64076">
    <property type="entry name" value="MTH938-like"/>
    <property type="match status" value="1"/>
</dbReference>
<dbReference type="Pfam" id="PF04430">
    <property type="entry name" value="DUF498"/>
    <property type="match status" value="1"/>
</dbReference>
<comment type="caution">
    <text evidence="1">The sequence shown here is derived from an EMBL/GenBank/DDBJ whole genome shotgun (WGS) entry which is preliminary data.</text>
</comment>
<keyword evidence="2" id="KW-1185">Reference proteome</keyword>
<dbReference type="Proteomes" id="UP001595536">
    <property type="component" value="Unassembled WGS sequence"/>
</dbReference>
<gene>
    <name evidence="1" type="ORF">ACFOEX_09425</name>
</gene>
<dbReference type="RefSeq" id="WP_376830686.1">
    <property type="nucleotide sequence ID" value="NZ_JBHLWR010000006.1"/>
</dbReference>
<dbReference type="InterPro" id="IPR007523">
    <property type="entry name" value="NDUFAF3/AAMDC"/>
</dbReference>
<sequence length="126" mass="12906">MSGDGERFLPGQHALEAYGGGGFRFAGMSHRGSLLLLPSGVRAWPVTAAADLAFGHFAAAVAEAATIDVMVIGAGETLTPLDPALLAQLREAGLRVEVMATATAARTYNFLVSEGRRAAAALVAVP</sequence>
<evidence type="ECO:0000313" key="1">
    <source>
        <dbReference type="EMBL" id="MFC3266574.1"/>
    </source>
</evidence>
<protein>
    <submittedName>
        <fullName evidence="1">Mth938-like domain-containing protein</fullName>
    </submittedName>
</protein>
<dbReference type="Gene3D" id="3.40.1230.10">
    <property type="entry name" value="MTH938-like"/>
    <property type="match status" value="1"/>
</dbReference>
<accession>A0ABV7LFQ1</accession>
<dbReference type="InterPro" id="IPR036748">
    <property type="entry name" value="MTH938-like_sf"/>
</dbReference>
<dbReference type="PANTHER" id="PTHR21192:SF2">
    <property type="entry name" value="NADH DEHYDROGENASE [UBIQUINONE] 1 ALPHA SUBCOMPLEX ASSEMBLY FACTOR 3"/>
    <property type="match status" value="1"/>
</dbReference>
<dbReference type="PANTHER" id="PTHR21192">
    <property type="entry name" value="NUCLEAR PROTEIN E3-3"/>
    <property type="match status" value="1"/>
</dbReference>
<name>A0ABV7LFQ1_9HYPH</name>
<organism evidence="1 2">
    <name type="scientific">Camelimonas abortus</name>
    <dbReference type="NCBI Taxonomy" id="1017184"/>
    <lineage>
        <taxon>Bacteria</taxon>
        <taxon>Pseudomonadati</taxon>
        <taxon>Pseudomonadota</taxon>
        <taxon>Alphaproteobacteria</taxon>
        <taxon>Hyphomicrobiales</taxon>
        <taxon>Chelatococcaceae</taxon>
        <taxon>Camelimonas</taxon>
    </lineage>
</organism>